<dbReference type="PANTHER" id="PTHR33748">
    <property type="entry name" value="PROTEIN CBG04600"/>
    <property type="match status" value="1"/>
</dbReference>
<dbReference type="Gene3D" id="3.10.310.50">
    <property type="match status" value="1"/>
</dbReference>
<dbReference type="GeneID" id="24596444"/>
<dbReference type="KEGG" id="shx:MS3_00003397"/>
<dbReference type="Proteomes" id="UP000471633">
    <property type="component" value="Unassembled WGS sequence"/>
</dbReference>
<evidence type="ECO:0000313" key="2">
    <source>
        <dbReference type="EMBL" id="KAH9590902.1"/>
    </source>
</evidence>
<gene>
    <name evidence="2" type="ORF">MS3_00003397</name>
    <name evidence="3" type="ORF">MS3_09253</name>
</gene>
<feature type="signal peptide" evidence="1">
    <location>
        <begin position="1"/>
        <end position="22"/>
    </location>
</feature>
<dbReference type="EMBL" id="AMPZ03000002">
    <property type="protein sequence ID" value="KAH9590902.1"/>
    <property type="molecule type" value="Genomic_DNA"/>
</dbReference>
<dbReference type="InterPro" id="IPR033438">
    <property type="entry name" value="MOLO1"/>
</dbReference>
<accession>A0A095A5B2</accession>
<dbReference type="PANTHER" id="PTHR33748:SF5">
    <property type="entry name" value="GROUND-LIKE DOMAIN-CONTAINING PROTEIN"/>
    <property type="match status" value="1"/>
</dbReference>
<reference evidence="2" key="2">
    <citation type="journal article" date="2019" name="Gigascience">
        <title>High-quality Schistosoma haematobium genome achieved by single-molecule and long-range sequencing.</title>
        <authorList>
            <person name="Stroehlein A.J."/>
            <person name="Korhonen P.K."/>
            <person name="Chong T.M."/>
            <person name="Lim Y.L."/>
            <person name="Chan K.G."/>
            <person name="Webster B."/>
            <person name="Rollinson D."/>
            <person name="Brindley P.J."/>
            <person name="Gasser R.B."/>
            <person name="Young N.D."/>
        </authorList>
    </citation>
    <scope>NUCLEOTIDE SEQUENCE</scope>
</reference>
<evidence type="ECO:0000256" key="1">
    <source>
        <dbReference type="SAM" id="SignalP"/>
    </source>
</evidence>
<evidence type="ECO:0000313" key="4">
    <source>
        <dbReference type="Proteomes" id="UP000471633"/>
    </source>
</evidence>
<reference evidence="3" key="1">
    <citation type="journal article" date="2012" name="Nat. Genet.">
        <title>Whole-genome sequence of Schistosoma haematobium.</title>
        <authorList>
            <person name="Young N.D."/>
            <person name="Jex A.R."/>
            <person name="Li B."/>
            <person name="Liu S."/>
            <person name="Yang L."/>
            <person name="Xiong Z."/>
            <person name="Li Y."/>
            <person name="Cantacessi C."/>
            <person name="Hall R.S."/>
            <person name="Xu X."/>
            <person name="Chen F."/>
            <person name="Wu X."/>
            <person name="Zerlotini A."/>
            <person name="Oliveira G."/>
            <person name="Hofmann A."/>
            <person name="Zhang G."/>
            <person name="Fang X."/>
            <person name="Kang Y."/>
            <person name="Campbell B.E."/>
            <person name="Loukas A."/>
            <person name="Ranganathan S."/>
            <person name="Rollinson D."/>
            <person name="Rinaldi G."/>
            <person name="Brindley P.J."/>
            <person name="Yang H."/>
            <person name="Wang J."/>
            <person name="Wang J."/>
            <person name="Gasser R.B."/>
        </authorList>
    </citation>
    <scope>NUCLEOTIDE SEQUENCE [LARGE SCALE GENOMIC DNA]</scope>
</reference>
<organism evidence="3">
    <name type="scientific">Schistosoma haematobium</name>
    <name type="common">Blood fluke</name>
    <dbReference type="NCBI Taxonomy" id="6185"/>
    <lineage>
        <taxon>Eukaryota</taxon>
        <taxon>Metazoa</taxon>
        <taxon>Spiralia</taxon>
        <taxon>Lophotrochozoa</taxon>
        <taxon>Platyhelminthes</taxon>
        <taxon>Trematoda</taxon>
        <taxon>Digenea</taxon>
        <taxon>Strigeidida</taxon>
        <taxon>Schistosomatoidea</taxon>
        <taxon>Schistosomatidae</taxon>
        <taxon>Schistosoma</taxon>
    </lineage>
</organism>
<keyword evidence="4" id="KW-1185">Reference proteome</keyword>
<protein>
    <recommendedName>
        <fullName evidence="5">TPM domain-containing protein</fullName>
    </recommendedName>
</protein>
<name>A0A095A5B2_SCHHA</name>
<dbReference type="AlphaFoldDB" id="A0A095A5B2"/>
<evidence type="ECO:0000313" key="3">
    <source>
        <dbReference type="EMBL" id="KGB40769.1"/>
    </source>
</evidence>
<feature type="chain" id="PRO_5042326893" description="TPM domain-containing protein" evidence="1">
    <location>
        <begin position="23"/>
        <end position="216"/>
    </location>
</feature>
<proteinExistence type="predicted"/>
<reference evidence="2" key="4">
    <citation type="journal article" date="2022" name="PLoS Pathog.">
        <title>Chromosome-level genome of Schistosoma haematobium underpins genome-wide explorations of molecular variation.</title>
        <authorList>
            <person name="Stroehlein A.J."/>
            <person name="Korhonen P.K."/>
            <person name="Lee V.V."/>
            <person name="Ralph S.A."/>
            <person name="Mentink-Kane M."/>
            <person name="You H."/>
            <person name="McManus D.P."/>
            <person name="Tchuente L.T."/>
            <person name="Stothard J.R."/>
            <person name="Kaur P."/>
            <person name="Dudchenko O."/>
            <person name="Aiden E.L."/>
            <person name="Yang B."/>
            <person name="Yang H."/>
            <person name="Emery A.M."/>
            <person name="Webster B.L."/>
            <person name="Brindley P.J."/>
            <person name="Rollinson D."/>
            <person name="Chang B.C.H."/>
            <person name="Gasser R.B."/>
            <person name="Young N.D."/>
        </authorList>
    </citation>
    <scope>NUCLEOTIDE SEQUENCE</scope>
</reference>
<dbReference type="RefSeq" id="XP_012800529.1">
    <property type="nucleotide sequence ID" value="XM_012945075.3"/>
</dbReference>
<dbReference type="Pfam" id="PF17175">
    <property type="entry name" value="MOLO1"/>
    <property type="match status" value="1"/>
</dbReference>
<dbReference type="GO" id="GO:0005892">
    <property type="term" value="C:acetylcholine-gated channel complex"/>
    <property type="evidence" value="ECO:0007669"/>
    <property type="project" value="InterPro"/>
</dbReference>
<reference evidence="2" key="3">
    <citation type="submission" date="2021-06" db="EMBL/GenBank/DDBJ databases">
        <title>Chromosome-level genome assembly for S. haematobium.</title>
        <authorList>
            <person name="Stroehlein A.J."/>
        </authorList>
    </citation>
    <scope>NUCLEOTIDE SEQUENCE</scope>
</reference>
<sequence>MSSFTLICVFVVNIFVQGLVSSLPEEYETQVKNYPDIIQSKEKCLPQQGNYEFASTLVCDPDGLLSVAQINMLNTKLHHIRTSVNFDKPSCDINNPRPVIGVAIVKKIEVDNMDKDRLLRCAAIFSYRLFDKWNLPSHCHSESGKIILLYSKDDGVLYTIAGNLLRRKLTSKQIINIAIRSREQFSTSISDGIAYIIERYREAVETRSADLFDKAK</sequence>
<dbReference type="OrthoDB" id="8062037at2759"/>
<evidence type="ECO:0008006" key="5">
    <source>
        <dbReference type="Google" id="ProtNLM"/>
    </source>
</evidence>
<keyword evidence="1" id="KW-0732">Signal</keyword>
<dbReference type="EMBL" id="KL251581">
    <property type="protein sequence ID" value="KGB40769.1"/>
    <property type="molecule type" value="Genomic_DNA"/>
</dbReference>
<dbReference type="CTD" id="24596444"/>